<feature type="compositionally biased region" description="Polar residues" evidence="8">
    <location>
        <begin position="37"/>
        <end position="46"/>
    </location>
</feature>
<evidence type="ECO:0000313" key="10">
    <source>
        <dbReference type="EMBL" id="KIW08109.1"/>
    </source>
</evidence>
<dbReference type="HOGENOM" id="CLU_036204_1_0_1"/>
<keyword evidence="11" id="KW-1185">Reference proteome</keyword>
<keyword evidence="6 7" id="KW-0131">Cell cycle</keyword>
<feature type="region of interest" description="Disordered" evidence="8">
    <location>
        <begin position="31"/>
        <end position="57"/>
    </location>
</feature>
<evidence type="ECO:0000256" key="2">
    <source>
        <dbReference type="ARBA" id="ARBA00006075"/>
    </source>
</evidence>
<organism evidence="10 11">
    <name type="scientific">Verruconis gallopava</name>
    <dbReference type="NCBI Taxonomy" id="253628"/>
    <lineage>
        <taxon>Eukaryota</taxon>
        <taxon>Fungi</taxon>
        <taxon>Dikarya</taxon>
        <taxon>Ascomycota</taxon>
        <taxon>Pezizomycotina</taxon>
        <taxon>Dothideomycetes</taxon>
        <taxon>Pleosporomycetidae</taxon>
        <taxon>Venturiales</taxon>
        <taxon>Sympoventuriaceae</taxon>
        <taxon>Verruconis</taxon>
    </lineage>
</organism>
<feature type="compositionally biased region" description="Polar residues" evidence="8">
    <location>
        <begin position="217"/>
        <end position="226"/>
    </location>
</feature>
<dbReference type="GeneID" id="27309019"/>
<evidence type="ECO:0000256" key="1">
    <source>
        <dbReference type="ARBA" id="ARBA00004123"/>
    </source>
</evidence>
<evidence type="ECO:0000256" key="6">
    <source>
        <dbReference type="ARBA" id="ARBA00023306"/>
    </source>
</evidence>
<dbReference type="OrthoDB" id="437078at2759"/>
<keyword evidence="5 7" id="KW-0539">Nucleus</keyword>
<dbReference type="VEuPathDB" id="FungiDB:PV09_01046"/>
<evidence type="ECO:0000256" key="7">
    <source>
        <dbReference type="RuleBase" id="RU366049"/>
    </source>
</evidence>
<protein>
    <recommendedName>
        <fullName evidence="7">Chromosome segregation in meiosis protein</fullName>
    </recommendedName>
</protein>
<dbReference type="PANTHER" id="PTHR13220:SF11">
    <property type="entry name" value="TIMELESS-INTERACTING PROTEIN"/>
    <property type="match status" value="1"/>
</dbReference>
<accession>A0A0D2BA18</accession>
<dbReference type="STRING" id="253628.A0A0D2BA18"/>
<dbReference type="GO" id="GO:0003677">
    <property type="term" value="F:DNA binding"/>
    <property type="evidence" value="ECO:0007669"/>
    <property type="project" value="TreeGrafter"/>
</dbReference>
<dbReference type="GO" id="GO:0031298">
    <property type="term" value="C:replication fork protection complex"/>
    <property type="evidence" value="ECO:0007669"/>
    <property type="project" value="TreeGrafter"/>
</dbReference>
<evidence type="ECO:0000259" key="9">
    <source>
        <dbReference type="Pfam" id="PF07962"/>
    </source>
</evidence>
<dbReference type="GO" id="GO:0043111">
    <property type="term" value="P:replication fork arrest"/>
    <property type="evidence" value="ECO:0007669"/>
    <property type="project" value="TreeGrafter"/>
</dbReference>
<dbReference type="AlphaFoldDB" id="A0A0D2BA18"/>
<evidence type="ECO:0000256" key="3">
    <source>
        <dbReference type="ARBA" id="ARBA00022763"/>
    </source>
</evidence>
<dbReference type="GO" id="GO:0006974">
    <property type="term" value="P:DNA damage response"/>
    <property type="evidence" value="ECO:0007669"/>
    <property type="project" value="UniProtKB-KW"/>
</dbReference>
<dbReference type="GO" id="GO:0031297">
    <property type="term" value="P:replication fork processing"/>
    <property type="evidence" value="ECO:0007669"/>
    <property type="project" value="UniProtKB-UniRule"/>
</dbReference>
<proteinExistence type="inferred from homology"/>
<dbReference type="GO" id="GO:0000076">
    <property type="term" value="P:DNA replication checkpoint signaling"/>
    <property type="evidence" value="ECO:0007669"/>
    <property type="project" value="UniProtKB-UniRule"/>
</dbReference>
<feature type="compositionally biased region" description="Polar residues" evidence="8">
    <location>
        <begin position="194"/>
        <end position="209"/>
    </location>
</feature>
<sequence>MARPDAESRPQDDLDALFEADHTMDDIFTNIRRENPKAQNETSEAQEVTYRRRTAGEQNDVDDSIKITKKRKPIAKLDDKRLLSDAGIPKLQKIAKDRFKFKGKGHEFSDVAKLLRTYQLWLDDLYPRAKFADGLSIIEKLGHSNRMRLQRKAWIEEGRPKESTSEDIDLEGEKDGSQRPGSVNGGDIVRERSASTAWAETETPSNAANSRMADNGTGISEISGQKTPHEPNEDELDALLAEESLAKGSSNNLPKGAIPEQLSQRQEQSFEDEEEAMREMGWY</sequence>
<comment type="subcellular location">
    <subcellularLocation>
        <location evidence="1 7">Nucleus</location>
    </subcellularLocation>
</comment>
<evidence type="ECO:0000313" key="11">
    <source>
        <dbReference type="Proteomes" id="UP000053259"/>
    </source>
</evidence>
<comment type="function">
    <text evidence="7">Plays an important role in the control of DNA replication and the maintenance of replication fork stability.</text>
</comment>
<dbReference type="Pfam" id="PF07962">
    <property type="entry name" value="Swi3"/>
    <property type="match status" value="1"/>
</dbReference>
<feature type="domain" description="Chromosome segregation in meiosis protein 3" evidence="9">
    <location>
        <begin position="76"/>
        <end position="158"/>
    </location>
</feature>
<dbReference type="InterPro" id="IPR040038">
    <property type="entry name" value="TIPIN/Csm3/Swi3"/>
</dbReference>
<name>A0A0D2BA18_9PEZI</name>
<keyword evidence="3 7" id="KW-0227">DNA damage</keyword>
<dbReference type="InterPro" id="IPR012923">
    <property type="entry name" value="Csm3"/>
</dbReference>
<dbReference type="InParanoid" id="A0A0D2BA18"/>
<evidence type="ECO:0000256" key="8">
    <source>
        <dbReference type="SAM" id="MobiDB-lite"/>
    </source>
</evidence>
<comment type="similarity">
    <text evidence="2 7">Belongs to the CSM3 family.</text>
</comment>
<gene>
    <name evidence="10" type="ORF">PV09_01046</name>
</gene>
<keyword evidence="4" id="KW-0236">DNA replication inhibitor</keyword>
<dbReference type="RefSeq" id="XP_016217978.1">
    <property type="nucleotide sequence ID" value="XM_016353883.1"/>
</dbReference>
<feature type="region of interest" description="Disordered" evidence="8">
    <location>
        <begin position="157"/>
        <end position="283"/>
    </location>
</feature>
<reference evidence="10 11" key="1">
    <citation type="submission" date="2015-01" db="EMBL/GenBank/DDBJ databases">
        <title>The Genome Sequence of Ochroconis gallopava CBS43764.</title>
        <authorList>
            <consortium name="The Broad Institute Genomics Platform"/>
            <person name="Cuomo C."/>
            <person name="de Hoog S."/>
            <person name="Gorbushina A."/>
            <person name="Stielow B."/>
            <person name="Teixiera M."/>
            <person name="Abouelleil A."/>
            <person name="Chapman S.B."/>
            <person name="Priest M."/>
            <person name="Young S.K."/>
            <person name="Wortman J."/>
            <person name="Nusbaum C."/>
            <person name="Birren B."/>
        </authorList>
    </citation>
    <scope>NUCLEOTIDE SEQUENCE [LARGE SCALE GENOMIC DNA]</scope>
    <source>
        <strain evidence="10 11">CBS 43764</strain>
    </source>
</reference>
<evidence type="ECO:0000256" key="4">
    <source>
        <dbReference type="ARBA" id="ARBA00022880"/>
    </source>
</evidence>
<dbReference type="EMBL" id="KN847531">
    <property type="protein sequence ID" value="KIW08109.1"/>
    <property type="molecule type" value="Genomic_DNA"/>
</dbReference>
<dbReference type="PANTHER" id="PTHR13220">
    <property type="entry name" value="TIMELESS INTERACTING-RELATED"/>
    <property type="match status" value="1"/>
</dbReference>
<dbReference type="Proteomes" id="UP000053259">
    <property type="component" value="Unassembled WGS sequence"/>
</dbReference>
<evidence type="ECO:0000256" key="5">
    <source>
        <dbReference type="ARBA" id="ARBA00023242"/>
    </source>
</evidence>